<name>X1P0I7_9ZZZZ</name>
<reference evidence="1" key="1">
    <citation type="journal article" date="2014" name="Front. Microbiol.">
        <title>High frequency of phylogenetically diverse reductive dehalogenase-homologous genes in deep subseafloor sedimentary metagenomes.</title>
        <authorList>
            <person name="Kawai M."/>
            <person name="Futagami T."/>
            <person name="Toyoda A."/>
            <person name="Takaki Y."/>
            <person name="Nishi S."/>
            <person name="Hori S."/>
            <person name="Arai W."/>
            <person name="Tsubouchi T."/>
            <person name="Morono Y."/>
            <person name="Uchiyama I."/>
            <person name="Ito T."/>
            <person name="Fujiyama A."/>
            <person name="Inagaki F."/>
            <person name="Takami H."/>
        </authorList>
    </citation>
    <scope>NUCLEOTIDE SEQUENCE</scope>
    <source>
        <strain evidence="1">Expedition CK06-06</strain>
    </source>
</reference>
<accession>X1P0I7</accession>
<comment type="caution">
    <text evidence="1">The sequence shown here is derived from an EMBL/GenBank/DDBJ whole genome shotgun (WGS) entry which is preliminary data.</text>
</comment>
<dbReference type="EMBL" id="BARV01033395">
    <property type="protein sequence ID" value="GAI49827.1"/>
    <property type="molecule type" value="Genomic_DNA"/>
</dbReference>
<protein>
    <submittedName>
        <fullName evidence="1">Uncharacterized protein</fullName>
    </submittedName>
</protein>
<organism evidence="1">
    <name type="scientific">marine sediment metagenome</name>
    <dbReference type="NCBI Taxonomy" id="412755"/>
    <lineage>
        <taxon>unclassified sequences</taxon>
        <taxon>metagenomes</taxon>
        <taxon>ecological metagenomes</taxon>
    </lineage>
</organism>
<proteinExistence type="predicted"/>
<sequence length="67" mass="7384">HYEESGAFLSMGGGRMVSWRPEEHLSIGAQGISTAQYDPFDPTSLAAAREFIDAFFSFVGRRNSTIL</sequence>
<feature type="non-terminal residue" evidence="1">
    <location>
        <position position="1"/>
    </location>
</feature>
<gene>
    <name evidence="1" type="ORF">S06H3_52497</name>
</gene>
<dbReference type="AlphaFoldDB" id="X1P0I7"/>
<evidence type="ECO:0000313" key="1">
    <source>
        <dbReference type="EMBL" id="GAI49827.1"/>
    </source>
</evidence>